<accession>A0ABQ5SJ34</accession>
<organism evidence="3 4">
    <name type="scientific">Volvox africanus</name>
    <dbReference type="NCBI Taxonomy" id="51714"/>
    <lineage>
        <taxon>Eukaryota</taxon>
        <taxon>Viridiplantae</taxon>
        <taxon>Chlorophyta</taxon>
        <taxon>core chlorophytes</taxon>
        <taxon>Chlorophyceae</taxon>
        <taxon>CS clade</taxon>
        <taxon>Chlamydomonadales</taxon>
        <taxon>Volvocaceae</taxon>
        <taxon>Volvox</taxon>
    </lineage>
</organism>
<feature type="chain" id="PRO_5046731820" evidence="2">
    <location>
        <begin position="24"/>
        <end position="171"/>
    </location>
</feature>
<protein>
    <submittedName>
        <fullName evidence="3">Uncharacterized protein</fullName>
    </submittedName>
</protein>
<feature type="non-terminal residue" evidence="3">
    <location>
        <position position="171"/>
    </location>
</feature>
<evidence type="ECO:0000313" key="3">
    <source>
        <dbReference type="EMBL" id="GLI69493.1"/>
    </source>
</evidence>
<evidence type="ECO:0000256" key="2">
    <source>
        <dbReference type="SAM" id="SignalP"/>
    </source>
</evidence>
<reference evidence="3 4" key="1">
    <citation type="journal article" date="2023" name="IScience">
        <title>Expanded male sex-determining region conserved during the evolution of homothallism in the green alga Volvox.</title>
        <authorList>
            <person name="Yamamoto K."/>
            <person name="Matsuzaki R."/>
            <person name="Mahakham W."/>
            <person name="Heman W."/>
            <person name="Sekimoto H."/>
            <person name="Kawachi M."/>
            <person name="Minakuchi Y."/>
            <person name="Toyoda A."/>
            <person name="Nozaki H."/>
        </authorList>
    </citation>
    <scope>NUCLEOTIDE SEQUENCE [LARGE SCALE GENOMIC DNA]</scope>
    <source>
        <strain evidence="3 4">NIES-4468</strain>
    </source>
</reference>
<evidence type="ECO:0000313" key="4">
    <source>
        <dbReference type="Proteomes" id="UP001165090"/>
    </source>
</evidence>
<comment type="caution">
    <text evidence="3">The sequence shown here is derived from an EMBL/GenBank/DDBJ whole genome shotgun (WGS) entry which is preliminary data.</text>
</comment>
<proteinExistence type="predicted"/>
<feature type="signal peptide" evidence="2">
    <location>
        <begin position="1"/>
        <end position="23"/>
    </location>
</feature>
<keyword evidence="4" id="KW-1185">Reference proteome</keyword>
<dbReference type="Proteomes" id="UP001165090">
    <property type="component" value="Unassembled WGS sequence"/>
</dbReference>
<feature type="region of interest" description="Disordered" evidence="1">
    <location>
        <begin position="87"/>
        <end position="157"/>
    </location>
</feature>
<gene>
    <name evidence="3" type="ORF">VaNZ11_014127</name>
</gene>
<sequence>TTGTMSAASPMSAVVVLAGAGAAAGGGGGGSGGGPSDATVARIVAGVLSRLVDRVEVEARHQASREAAVAAVMQRMLWMVSRSAAREQMGLRRPGRRRLGLGVSGTCQTQPRGTPGASGALSGVTEGRSGEDDFGGDGAVAALSTSGGGQGRRQRERLSCQLEFGGFGERE</sequence>
<keyword evidence="2" id="KW-0732">Signal</keyword>
<dbReference type="EMBL" id="BSDZ01000086">
    <property type="protein sequence ID" value="GLI69493.1"/>
    <property type="molecule type" value="Genomic_DNA"/>
</dbReference>
<feature type="non-terminal residue" evidence="3">
    <location>
        <position position="1"/>
    </location>
</feature>
<name>A0ABQ5SJ34_9CHLO</name>
<evidence type="ECO:0000256" key="1">
    <source>
        <dbReference type="SAM" id="MobiDB-lite"/>
    </source>
</evidence>